<dbReference type="GO" id="GO:0043565">
    <property type="term" value="F:sequence-specific DNA binding"/>
    <property type="evidence" value="ECO:0007669"/>
    <property type="project" value="InterPro"/>
</dbReference>
<proteinExistence type="predicted"/>
<organism evidence="1 2">
    <name type="scientific">Silvibacterium bohemicum</name>
    <dbReference type="NCBI Taxonomy" id="1577686"/>
    <lineage>
        <taxon>Bacteria</taxon>
        <taxon>Pseudomonadati</taxon>
        <taxon>Acidobacteriota</taxon>
        <taxon>Terriglobia</taxon>
        <taxon>Terriglobales</taxon>
        <taxon>Acidobacteriaceae</taxon>
        <taxon>Silvibacterium</taxon>
    </lineage>
</organism>
<dbReference type="GO" id="GO:0004803">
    <property type="term" value="F:transposase activity"/>
    <property type="evidence" value="ECO:0007669"/>
    <property type="project" value="InterPro"/>
</dbReference>
<evidence type="ECO:0000313" key="1">
    <source>
        <dbReference type="EMBL" id="MBB6147364.1"/>
    </source>
</evidence>
<accession>A0A841KAM9</accession>
<dbReference type="InterPro" id="IPR002514">
    <property type="entry name" value="Transposase_8"/>
</dbReference>
<gene>
    <name evidence="1" type="ORF">HNQ77_005360</name>
</gene>
<dbReference type="Pfam" id="PF01527">
    <property type="entry name" value="HTH_Tnp_1"/>
    <property type="match status" value="1"/>
</dbReference>
<dbReference type="InterPro" id="IPR010921">
    <property type="entry name" value="Trp_repressor/repl_initiator"/>
</dbReference>
<keyword evidence="2" id="KW-1185">Reference proteome</keyword>
<dbReference type="EMBL" id="JACHEK010000014">
    <property type="protein sequence ID" value="MBB6147364.1"/>
    <property type="molecule type" value="Genomic_DNA"/>
</dbReference>
<dbReference type="PANTHER" id="PTHR37936">
    <property type="entry name" value="TRANSPOSASE INSC FOR INSERTION ELEMENT IS2A-RELATED"/>
    <property type="match status" value="1"/>
</dbReference>
<dbReference type="Proteomes" id="UP000538666">
    <property type="component" value="Unassembled WGS sequence"/>
</dbReference>
<evidence type="ECO:0000313" key="2">
    <source>
        <dbReference type="Proteomes" id="UP000538666"/>
    </source>
</evidence>
<dbReference type="GO" id="GO:0006313">
    <property type="term" value="P:DNA transposition"/>
    <property type="evidence" value="ECO:0007669"/>
    <property type="project" value="InterPro"/>
</dbReference>
<reference evidence="1 2" key="1">
    <citation type="submission" date="2020-08" db="EMBL/GenBank/DDBJ databases">
        <title>Genomic Encyclopedia of Type Strains, Phase IV (KMG-IV): sequencing the most valuable type-strain genomes for metagenomic binning, comparative biology and taxonomic classification.</title>
        <authorList>
            <person name="Goeker M."/>
        </authorList>
    </citation>
    <scope>NUCLEOTIDE SEQUENCE [LARGE SCALE GENOMIC DNA]</scope>
    <source>
        <strain evidence="1 2">DSM 103733</strain>
    </source>
</reference>
<comment type="caution">
    <text evidence="1">The sequence shown here is derived from an EMBL/GenBank/DDBJ whole genome shotgun (WGS) entry which is preliminary data.</text>
</comment>
<dbReference type="NCBIfam" id="NF047595">
    <property type="entry name" value="IS66_ISRel24_TnpA"/>
    <property type="match status" value="1"/>
</dbReference>
<sequence length="100" mass="10728">MEPGASVAKVSLRHGINANQVFQWRRLYREGKLGAAPANAMKLLPVSVSEEEESPHSALAVAPCSSSAAIHIELPGEIRISLEGSVDQELVRTVLKSLRA</sequence>
<name>A0A841KAM9_9BACT</name>
<dbReference type="AlphaFoldDB" id="A0A841KAM9"/>
<dbReference type="SUPFAM" id="SSF48295">
    <property type="entry name" value="TrpR-like"/>
    <property type="match status" value="1"/>
</dbReference>
<protein>
    <submittedName>
        <fullName evidence="1">Transposase</fullName>
    </submittedName>
</protein>
<dbReference type="PANTHER" id="PTHR37936:SF3">
    <property type="entry name" value="TRANSPOSASE INSC FOR INSERTION ELEMENT IS2A-RELATED"/>
    <property type="match status" value="1"/>
</dbReference>